<dbReference type="AlphaFoldDB" id="A0A9D1NBL8"/>
<evidence type="ECO:0000259" key="2">
    <source>
        <dbReference type="Pfam" id="PF22725"/>
    </source>
</evidence>
<reference evidence="3" key="1">
    <citation type="submission" date="2020-10" db="EMBL/GenBank/DDBJ databases">
        <authorList>
            <person name="Gilroy R."/>
        </authorList>
    </citation>
    <scope>NUCLEOTIDE SEQUENCE</scope>
    <source>
        <strain evidence="3">23406</strain>
    </source>
</reference>
<dbReference type="PANTHER" id="PTHR43377">
    <property type="entry name" value="BILIVERDIN REDUCTASE A"/>
    <property type="match status" value="1"/>
</dbReference>
<accession>A0A9D1NBL8</accession>
<dbReference type="SUPFAM" id="SSF55347">
    <property type="entry name" value="Glyceraldehyde-3-phosphate dehydrogenase-like, C-terminal domain"/>
    <property type="match status" value="1"/>
</dbReference>
<organism evidence="3 4">
    <name type="scientific">Candidatus Stercoripulliclostridium merdipullorum</name>
    <dbReference type="NCBI Taxonomy" id="2840952"/>
    <lineage>
        <taxon>Bacteria</taxon>
        <taxon>Bacillati</taxon>
        <taxon>Bacillota</taxon>
        <taxon>Clostridia</taxon>
        <taxon>Eubacteriales</taxon>
        <taxon>Candidatus Stercoripulliclostridium</taxon>
    </lineage>
</organism>
<dbReference type="InterPro" id="IPR036291">
    <property type="entry name" value="NAD(P)-bd_dom_sf"/>
</dbReference>
<gene>
    <name evidence="3" type="ORF">IAB14_00865</name>
</gene>
<dbReference type="SUPFAM" id="SSF51735">
    <property type="entry name" value="NAD(P)-binding Rossmann-fold domains"/>
    <property type="match status" value="1"/>
</dbReference>
<dbReference type="Gene3D" id="3.40.50.720">
    <property type="entry name" value="NAD(P)-binding Rossmann-like Domain"/>
    <property type="match status" value="1"/>
</dbReference>
<evidence type="ECO:0000259" key="1">
    <source>
        <dbReference type="Pfam" id="PF01408"/>
    </source>
</evidence>
<dbReference type="InterPro" id="IPR000683">
    <property type="entry name" value="Gfo/Idh/MocA-like_OxRdtase_N"/>
</dbReference>
<dbReference type="GO" id="GO:0000166">
    <property type="term" value="F:nucleotide binding"/>
    <property type="evidence" value="ECO:0007669"/>
    <property type="project" value="InterPro"/>
</dbReference>
<dbReference type="Gene3D" id="3.30.360.10">
    <property type="entry name" value="Dihydrodipicolinate Reductase, domain 2"/>
    <property type="match status" value="1"/>
</dbReference>
<dbReference type="PANTHER" id="PTHR43377:SF2">
    <property type="entry name" value="BINDING ROSSMANN FOLD OXIDOREDUCTASE, PUTATIVE (AFU_ORTHOLOGUE AFUA_4G00560)-RELATED"/>
    <property type="match status" value="1"/>
</dbReference>
<dbReference type="InterPro" id="IPR051450">
    <property type="entry name" value="Gfo/Idh/MocA_Oxidoreductases"/>
</dbReference>
<feature type="domain" description="GFO/IDH/MocA-like oxidoreductase" evidence="2">
    <location>
        <begin position="131"/>
        <end position="207"/>
    </location>
</feature>
<proteinExistence type="predicted"/>
<evidence type="ECO:0000313" key="4">
    <source>
        <dbReference type="Proteomes" id="UP000886891"/>
    </source>
</evidence>
<name>A0A9D1NBL8_9FIRM</name>
<dbReference type="InterPro" id="IPR055170">
    <property type="entry name" value="GFO_IDH_MocA-like_dom"/>
</dbReference>
<protein>
    <submittedName>
        <fullName evidence="3">Gfo/Idh/MocA family oxidoreductase</fullName>
    </submittedName>
</protein>
<reference evidence="3" key="2">
    <citation type="journal article" date="2021" name="PeerJ">
        <title>Extensive microbial diversity within the chicken gut microbiome revealed by metagenomics and culture.</title>
        <authorList>
            <person name="Gilroy R."/>
            <person name="Ravi A."/>
            <person name="Getino M."/>
            <person name="Pursley I."/>
            <person name="Horton D.L."/>
            <person name="Alikhan N.F."/>
            <person name="Baker D."/>
            <person name="Gharbi K."/>
            <person name="Hall N."/>
            <person name="Watson M."/>
            <person name="Adriaenssens E.M."/>
            <person name="Foster-Nyarko E."/>
            <person name="Jarju S."/>
            <person name="Secka A."/>
            <person name="Antonio M."/>
            <person name="Oren A."/>
            <person name="Chaudhuri R.R."/>
            <person name="La Ragione R."/>
            <person name="Hildebrand F."/>
            <person name="Pallen M.J."/>
        </authorList>
    </citation>
    <scope>NUCLEOTIDE SEQUENCE</scope>
    <source>
        <strain evidence="3">23406</strain>
    </source>
</reference>
<evidence type="ECO:0000313" key="3">
    <source>
        <dbReference type="EMBL" id="HIU99646.1"/>
    </source>
</evidence>
<dbReference type="Proteomes" id="UP000886891">
    <property type="component" value="Unassembled WGS sequence"/>
</dbReference>
<sequence>MVTVAIIGLGNRGRIYAHNFTAQGAKVTAICEKNPVMLQYMRKKLGLSEDRAFLDEKNFFAAGKLADALVIATQDRDHYRHAMAGMELGYHLLCEKPVSPHLAECEELEETARRKQLKMVVCHVLRYAPYYNRIKELLDSGAIGEITNIIQTENVGYWHFSHSYVRGNWRKESETGPSILAKCCHDLDLIYYYTGKPCKQVYSIGERREFLPENAPKDAPARCTDGCPHADTCPYEVSKLYYKPTFKTIPWLIGKLKVITGKGRPKLKDVKDALRTGPYGRCVYRCDNDVMENQTVCCKMGDVNATLTMTAQSAFCYRRTHISGTKGEIMGTDTSSSFKLRVFGERPRTIRVKRGIGHLGGDQGVVADFIRLMETGEITPRLSMMSQTIMSHKMAFAAEESRKSGKAVPIE</sequence>
<feature type="domain" description="Gfo/Idh/MocA-like oxidoreductase N-terminal" evidence="1">
    <location>
        <begin position="3"/>
        <end position="121"/>
    </location>
</feature>
<comment type="caution">
    <text evidence="3">The sequence shown here is derived from an EMBL/GenBank/DDBJ whole genome shotgun (WGS) entry which is preliminary data.</text>
</comment>
<dbReference type="Pfam" id="PF22725">
    <property type="entry name" value="GFO_IDH_MocA_C3"/>
    <property type="match status" value="1"/>
</dbReference>
<dbReference type="Pfam" id="PF01408">
    <property type="entry name" value="GFO_IDH_MocA"/>
    <property type="match status" value="1"/>
</dbReference>
<dbReference type="EMBL" id="DVOH01000010">
    <property type="protein sequence ID" value="HIU99646.1"/>
    <property type="molecule type" value="Genomic_DNA"/>
</dbReference>